<keyword evidence="5" id="KW-1185">Reference proteome</keyword>
<gene>
    <name evidence="4" type="ORF">Q4481_18955</name>
</gene>
<evidence type="ECO:0000313" key="4">
    <source>
        <dbReference type="EMBL" id="MDO6966044.1"/>
    </source>
</evidence>
<dbReference type="GO" id="GO:0016491">
    <property type="term" value="F:oxidoreductase activity"/>
    <property type="evidence" value="ECO:0007669"/>
    <property type="project" value="UniProtKB-KW"/>
</dbReference>
<dbReference type="InterPro" id="IPR051209">
    <property type="entry name" value="FAD-bind_Monooxygenase_sf"/>
</dbReference>
<keyword evidence="1" id="KW-0285">Flavoprotein</keyword>
<proteinExistence type="predicted"/>
<reference evidence="4" key="1">
    <citation type="journal article" date="2015" name="Int. J. Syst. Evol. Microbiol.">
        <title>Rhizobium alvei sp. nov., isolated from a freshwater river.</title>
        <authorList>
            <person name="Sheu S.Y."/>
            <person name="Huang H.W."/>
            <person name="Young C.C."/>
            <person name="Chen W.M."/>
        </authorList>
    </citation>
    <scope>NUCLEOTIDE SEQUENCE</scope>
    <source>
        <strain evidence="4">TNR-22</strain>
    </source>
</reference>
<keyword evidence="3 4" id="KW-0560">Oxidoreductase</keyword>
<evidence type="ECO:0000256" key="2">
    <source>
        <dbReference type="ARBA" id="ARBA00022827"/>
    </source>
</evidence>
<dbReference type="InterPro" id="IPR036188">
    <property type="entry name" value="FAD/NAD-bd_sf"/>
</dbReference>
<accession>A0ABT8YQZ5</accession>
<dbReference type="EC" id="1.14.13.-" evidence="4"/>
<comment type="caution">
    <text evidence="4">The sequence shown here is derived from an EMBL/GenBank/DDBJ whole genome shotgun (WGS) entry which is preliminary data.</text>
</comment>
<dbReference type="InterPro" id="IPR020946">
    <property type="entry name" value="Flavin_mOase-like"/>
</dbReference>
<dbReference type="PANTHER" id="PTHR42877:SF4">
    <property type="entry name" value="FAD_NAD(P)-BINDING DOMAIN-CONTAINING PROTEIN-RELATED"/>
    <property type="match status" value="1"/>
</dbReference>
<dbReference type="PRINTS" id="PR00469">
    <property type="entry name" value="PNDRDTASEII"/>
</dbReference>
<evidence type="ECO:0000256" key="1">
    <source>
        <dbReference type="ARBA" id="ARBA00022630"/>
    </source>
</evidence>
<dbReference type="SUPFAM" id="SSF51905">
    <property type="entry name" value="FAD/NAD(P)-binding domain"/>
    <property type="match status" value="2"/>
</dbReference>
<evidence type="ECO:0000256" key="3">
    <source>
        <dbReference type="ARBA" id="ARBA00023002"/>
    </source>
</evidence>
<sequence>MTVEWTIHETSLIIVGAGFSGLGMAMKLKQKGMDDFVILERADDVGGAWRDNTYPGVACDVPSHLYSFSFMPKPDWSRVFSPGGEIWDYLRDCARKTGLVPHIQFGAEMLQANWDETGRRWTVETTRGVWRGRYLITATGVLADAHLPAMPGLESFHGCSFHSARWDHAADLKGKRVGVVGSGASAIQIVPEVSKVASEVVVFQRSAPYIIPRPDRAYTEAEKRTFTRLPDTMTALRSEIFWFGEYAYAQRRAVPAFVAEARKMALDHLAAQVPDPTLRASLTPDYEIGCKRVLISNNYYPSFNEKHVSLETSALARVDGSKAVAASGMSYDLDVLVFATGFEAAEPPVAHRIHGRETSLAERWTRGMQAYDSITVPGFPNLFMMLGPNTGLGHHTMVYILEAQVDYILGALDYAKASGSETLEASVEAEARYVAAIEQRSAGTVWLAGGCNFWYRDPNSGRLTVLWPDFAYAFRDENGSFEPDGYLMDGKSIAAAV</sequence>
<keyword evidence="2" id="KW-0274">FAD</keyword>
<dbReference type="RefSeq" id="WP_304377976.1">
    <property type="nucleotide sequence ID" value="NZ_JAUOZU010000015.1"/>
</dbReference>
<dbReference type="Proteomes" id="UP001174932">
    <property type="component" value="Unassembled WGS sequence"/>
</dbReference>
<dbReference type="EMBL" id="JAUOZU010000015">
    <property type="protein sequence ID" value="MDO6966044.1"/>
    <property type="molecule type" value="Genomic_DNA"/>
</dbReference>
<dbReference type="PANTHER" id="PTHR42877">
    <property type="entry name" value="L-ORNITHINE N(5)-MONOOXYGENASE-RELATED"/>
    <property type="match status" value="1"/>
</dbReference>
<evidence type="ECO:0000313" key="5">
    <source>
        <dbReference type="Proteomes" id="UP001174932"/>
    </source>
</evidence>
<name>A0ABT8YQZ5_9HYPH</name>
<dbReference type="Pfam" id="PF00743">
    <property type="entry name" value="FMO-like"/>
    <property type="match status" value="1"/>
</dbReference>
<protein>
    <submittedName>
        <fullName evidence="4">NAD(P)/FAD-dependent oxidoreductase</fullName>
        <ecNumber evidence="4">1.14.13.-</ecNumber>
    </submittedName>
</protein>
<dbReference type="Gene3D" id="3.50.50.60">
    <property type="entry name" value="FAD/NAD(P)-binding domain"/>
    <property type="match status" value="2"/>
</dbReference>
<reference evidence="4" key="2">
    <citation type="submission" date="2023-07" db="EMBL/GenBank/DDBJ databases">
        <authorList>
            <person name="Shen H."/>
        </authorList>
    </citation>
    <scope>NUCLEOTIDE SEQUENCE</scope>
    <source>
        <strain evidence="4">TNR-22</strain>
    </source>
</reference>
<organism evidence="4 5">
    <name type="scientific">Rhizobium alvei</name>
    <dbReference type="NCBI Taxonomy" id="1132659"/>
    <lineage>
        <taxon>Bacteria</taxon>
        <taxon>Pseudomonadati</taxon>
        <taxon>Pseudomonadota</taxon>
        <taxon>Alphaproteobacteria</taxon>
        <taxon>Hyphomicrobiales</taxon>
        <taxon>Rhizobiaceae</taxon>
        <taxon>Rhizobium/Agrobacterium group</taxon>
        <taxon>Rhizobium</taxon>
    </lineage>
</organism>